<organism evidence="2 3">
    <name type="scientific">Mauremys mutica</name>
    <name type="common">yellowpond turtle</name>
    <dbReference type="NCBI Taxonomy" id="74926"/>
    <lineage>
        <taxon>Eukaryota</taxon>
        <taxon>Metazoa</taxon>
        <taxon>Chordata</taxon>
        <taxon>Craniata</taxon>
        <taxon>Vertebrata</taxon>
        <taxon>Euteleostomi</taxon>
        <taxon>Archelosauria</taxon>
        <taxon>Testudinata</taxon>
        <taxon>Testudines</taxon>
        <taxon>Cryptodira</taxon>
        <taxon>Durocryptodira</taxon>
        <taxon>Testudinoidea</taxon>
        <taxon>Geoemydidae</taxon>
        <taxon>Geoemydinae</taxon>
        <taxon>Mauremys</taxon>
    </lineage>
</organism>
<feature type="non-terminal residue" evidence="2">
    <location>
        <position position="76"/>
    </location>
</feature>
<feature type="region of interest" description="Disordered" evidence="1">
    <location>
        <begin position="1"/>
        <end position="41"/>
    </location>
</feature>
<reference evidence="2" key="1">
    <citation type="submission" date="2021-09" db="EMBL/GenBank/DDBJ databases">
        <title>The genome of Mauremys mutica provides insights into the evolution of semi-aquatic lifestyle.</title>
        <authorList>
            <person name="Gong S."/>
            <person name="Gao Y."/>
        </authorList>
    </citation>
    <scope>NUCLEOTIDE SEQUENCE</scope>
    <source>
        <strain evidence="2">MM-2020</strain>
        <tissue evidence="2">Muscle</tissue>
    </source>
</reference>
<protein>
    <submittedName>
        <fullName evidence="2">Uncharacterized protein</fullName>
    </submittedName>
</protein>
<name>A0A9D3X157_9SAUR</name>
<dbReference type="EMBL" id="JAHDVG010000482">
    <property type="protein sequence ID" value="KAH1173634.1"/>
    <property type="molecule type" value="Genomic_DNA"/>
</dbReference>
<sequence length="76" mass="8330">VCLFQSGGPQAEARLGERERVRRQSGRSHTGALSNEQGAWPELLPSSTRSSWIVVVRGTYGKVSGFGRRRGKNSET</sequence>
<feature type="compositionally biased region" description="Polar residues" evidence="1">
    <location>
        <begin position="27"/>
        <end position="37"/>
    </location>
</feature>
<accession>A0A9D3X157</accession>
<gene>
    <name evidence="2" type="ORF">KIL84_017473</name>
</gene>
<dbReference type="Proteomes" id="UP000827986">
    <property type="component" value="Unassembled WGS sequence"/>
</dbReference>
<evidence type="ECO:0000313" key="2">
    <source>
        <dbReference type="EMBL" id="KAH1173634.1"/>
    </source>
</evidence>
<evidence type="ECO:0000256" key="1">
    <source>
        <dbReference type="SAM" id="MobiDB-lite"/>
    </source>
</evidence>
<feature type="non-terminal residue" evidence="2">
    <location>
        <position position="1"/>
    </location>
</feature>
<comment type="caution">
    <text evidence="2">The sequence shown here is derived from an EMBL/GenBank/DDBJ whole genome shotgun (WGS) entry which is preliminary data.</text>
</comment>
<dbReference type="AlphaFoldDB" id="A0A9D3X157"/>
<proteinExistence type="predicted"/>
<evidence type="ECO:0000313" key="3">
    <source>
        <dbReference type="Proteomes" id="UP000827986"/>
    </source>
</evidence>
<keyword evidence="3" id="KW-1185">Reference proteome</keyword>